<dbReference type="Gene3D" id="1.10.357.10">
    <property type="entry name" value="Tetracycline Repressor, domain 2"/>
    <property type="match status" value="1"/>
</dbReference>
<dbReference type="RefSeq" id="WP_030003632.1">
    <property type="nucleotide sequence ID" value="NC_022538.1"/>
</dbReference>
<dbReference type="SUPFAM" id="SSF48498">
    <property type="entry name" value="Tetracyclin repressor-like, C-terminal domain"/>
    <property type="match status" value="1"/>
</dbReference>
<dbReference type="OrthoDB" id="342396at2"/>
<dbReference type="HOGENOM" id="CLU_100170_0_0_14"/>
<protein>
    <recommendedName>
        <fullName evidence="3">Transcriptional regulator, TetR family</fullName>
    </recommendedName>
</protein>
<dbReference type="Proteomes" id="UP000032740">
    <property type="component" value="Chromosome"/>
</dbReference>
<accession>U4KLL0</accession>
<organism evidence="1 2">
    <name type="scientific">Alteracholeplasma palmae (strain ATCC 49389 / J233)</name>
    <name type="common">Acholeplasma palmae</name>
    <dbReference type="NCBI Taxonomy" id="1318466"/>
    <lineage>
        <taxon>Bacteria</taxon>
        <taxon>Bacillati</taxon>
        <taxon>Mycoplasmatota</taxon>
        <taxon>Mollicutes</taxon>
        <taxon>Acholeplasmatales</taxon>
        <taxon>Acholeplasmataceae</taxon>
        <taxon>Acholeplasma</taxon>
    </lineage>
</organism>
<dbReference type="InterPro" id="IPR036271">
    <property type="entry name" value="Tet_transcr_reg_TetR-rel_C_sf"/>
</dbReference>
<keyword evidence="2" id="KW-1185">Reference proteome</keyword>
<evidence type="ECO:0000313" key="1">
    <source>
        <dbReference type="EMBL" id="CCV64748.1"/>
    </source>
</evidence>
<evidence type="ECO:0008006" key="3">
    <source>
        <dbReference type="Google" id="ProtNLM"/>
    </source>
</evidence>
<dbReference type="InterPro" id="IPR009057">
    <property type="entry name" value="Homeodomain-like_sf"/>
</dbReference>
<dbReference type="AlphaFoldDB" id="U4KLL0"/>
<name>U4KLL0_ALTPJ</name>
<reference evidence="1 2" key="1">
    <citation type="journal article" date="2013" name="J. Mol. Microbiol. Biotechnol.">
        <title>Analysis of the Complete Genomes of Acholeplasma brassicae , A. palmae and A. laidlawii and Their Comparison to the Obligate Parasites from ' Candidatus Phytoplasma'.</title>
        <authorList>
            <person name="Kube M."/>
            <person name="Siewert C."/>
            <person name="Migdoll A.M."/>
            <person name="Duduk B."/>
            <person name="Holz S."/>
            <person name="Rabus R."/>
            <person name="Seemuller E."/>
            <person name="Mitrovic J."/>
            <person name="Muller I."/>
            <person name="Buttner C."/>
            <person name="Reinhardt R."/>
        </authorList>
    </citation>
    <scope>NUCLEOTIDE SEQUENCE [LARGE SCALE GENOMIC DNA]</scope>
    <source>
        <strain evidence="1 2">J233</strain>
    </source>
</reference>
<dbReference type="EMBL" id="FO681347">
    <property type="protein sequence ID" value="CCV64748.1"/>
    <property type="molecule type" value="Genomic_DNA"/>
</dbReference>
<dbReference type="STRING" id="1318466.BN85411710"/>
<proteinExistence type="predicted"/>
<evidence type="ECO:0000313" key="2">
    <source>
        <dbReference type="Proteomes" id="UP000032740"/>
    </source>
</evidence>
<dbReference type="KEGG" id="apal:BN85411710"/>
<gene>
    <name evidence="1" type="ORF">BN85411710</name>
</gene>
<dbReference type="Gene3D" id="1.10.10.60">
    <property type="entry name" value="Homeodomain-like"/>
    <property type="match status" value="1"/>
</dbReference>
<dbReference type="SUPFAM" id="SSF46689">
    <property type="entry name" value="Homeodomain-like"/>
    <property type="match status" value="1"/>
</dbReference>
<sequence>MPPKAKFTKNQITDTALEILRSQGIEYLTARALGKALGSSSRPIFTVFQSMEELKDVLIERIKIIYHEYIQEGLNDPLPFKGVGMSYVKFAKEEPNYFNILFATCREDIPNVEYILPMIDDNYEAIINSIKASYQLSDLLSIKLYRHLWIYTHGIATLCASKLYLFNEEEVSQMITEIAKSLLRAMKEGKIQ</sequence>